<organism evidence="3 4">
    <name type="scientific">Symbiodinium microadriaticum</name>
    <name type="common">Dinoflagellate</name>
    <name type="synonym">Zooxanthella microadriatica</name>
    <dbReference type="NCBI Taxonomy" id="2951"/>
    <lineage>
        <taxon>Eukaryota</taxon>
        <taxon>Sar</taxon>
        <taxon>Alveolata</taxon>
        <taxon>Dinophyceae</taxon>
        <taxon>Suessiales</taxon>
        <taxon>Symbiodiniaceae</taxon>
        <taxon>Symbiodinium</taxon>
    </lineage>
</organism>
<reference evidence="3 4" key="1">
    <citation type="submission" date="2016-02" db="EMBL/GenBank/DDBJ databases">
        <title>Genome analysis of coral dinoflagellate symbionts highlights evolutionary adaptations to a symbiotic lifestyle.</title>
        <authorList>
            <person name="Aranda M."/>
            <person name="Li Y."/>
            <person name="Liew Y.J."/>
            <person name="Baumgarten S."/>
            <person name="Simakov O."/>
            <person name="Wilson M."/>
            <person name="Piel J."/>
            <person name="Ashoor H."/>
            <person name="Bougouffa S."/>
            <person name="Bajic V.B."/>
            <person name="Ryu T."/>
            <person name="Ravasi T."/>
            <person name="Bayer T."/>
            <person name="Micklem G."/>
            <person name="Kim H."/>
            <person name="Bhak J."/>
            <person name="Lajeunesse T.C."/>
            <person name="Voolstra C.R."/>
        </authorList>
    </citation>
    <scope>NUCLEOTIDE SEQUENCE [LARGE SCALE GENOMIC DNA]</scope>
    <source>
        <strain evidence="3 4">CCMP2467</strain>
    </source>
</reference>
<name>A0A1Q9F1X1_SYMMI</name>
<dbReference type="AlphaFoldDB" id="A0A1Q9F1X1"/>
<feature type="signal peptide" evidence="2">
    <location>
        <begin position="1"/>
        <end position="23"/>
    </location>
</feature>
<sequence>MLALEAIQSMLLALFLARPKVQSLRENPSSVRRRRSLYIRLGLARCSAGQDSPLFCCCNIGARGGLFPASRLTRAAVIKELSAHLPPEQAVPCQARRCSSCRRVETIAMRASSALGVWTMPPLPGAPDAFPLGDVLDLAIASPEPAAASLAPRRSVELVGANHVIRTMPPRRRRLPHTRGDMMIPSGRPLQTPPRHGTVTTRCRSAWGAGQPRIAVRRNHGACSLLGLLGRRDAGAYARVPRCTASYVQVLEFEAGEGWERARSAHCLAEAAHARCSLQDQLLYMAHSPRRRSPAPPVAPGCGATATMPSLARGQVVPQQWLAHTNATSVPADDHCRLDLAVYRATDFGESLCCVDGTALKVAE</sequence>
<gene>
    <name evidence="3" type="ORF">AK812_SmicGene2295</name>
</gene>
<evidence type="ECO:0000313" key="4">
    <source>
        <dbReference type="Proteomes" id="UP000186817"/>
    </source>
</evidence>
<evidence type="ECO:0000256" key="2">
    <source>
        <dbReference type="SAM" id="SignalP"/>
    </source>
</evidence>
<feature type="region of interest" description="Disordered" evidence="1">
    <location>
        <begin position="172"/>
        <end position="198"/>
    </location>
</feature>
<evidence type="ECO:0000256" key="1">
    <source>
        <dbReference type="SAM" id="MobiDB-lite"/>
    </source>
</evidence>
<keyword evidence="4" id="KW-1185">Reference proteome</keyword>
<proteinExistence type="predicted"/>
<comment type="caution">
    <text evidence="3">The sequence shown here is derived from an EMBL/GenBank/DDBJ whole genome shotgun (WGS) entry which is preliminary data.</text>
</comment>
<dbReference type="EMBL" id="LSRX01000025">
    <property type="protein sequence ID" value="OLQ13657.1"/>
    <property type="molecule type" value="Genomic_DNA"/>
</dbReference>
<keyword evidence="2" id="KW-0732">Signal</keyword>
<accession>A0A1Q9F1X1</accession>
<protein>
    <submittedName>
        <fullName evidence="3">Uncharacterized protein</fullName>
    </submittedName>
</protein>
<dbReference type="Proteomes" id="UP000186817">
    <property type="component" value="Unassembled WGS sequence"/>
</dbReference>
<feature type="chain" id="PRO_5012435287" evidence="2">
    <location>
        <begin position="24"/>
        <end position="364"/>
    </location>
</feature>
<evidence type="ECO:0000313" key="3">
    <source>
        <dbReference type="EMBL" id="OLQ13657.1"/>
    </source>
</evidence>